<keyword evidence="3" id="KW-1185">Reference proteome</keyword>
<protein>
    <submittedName>
        <fullName evidence="2">Uncharacterized protein</fullName>
    </submittedName>
</protein>
<proteinExistence type="predicted"/>
<organism evidence="2 3">
    <name type="scientific">Salvia divinorum</name>
    <name type="common">Maria pastora</name>
    <name type="synonym">Diviner's sage</name>
    <dbReference type="NCBI Taxonomy" id="28513"/>
    <lineage>
        <taxon>Eukaryota</taxon>
        <taxon>Viridiplantae</taxon>
        <taxon>Streptophyta</taxon>
        <taxon>Embryophyta</taxon>
        <taxon>Tracheophyta</taxon>
        <taxon>Spermatophyta</taxon>
        <taxon>Magnoliopsida</taxon>
        <taxon>eudicotyledons</taxon>
        <taxon>Gunneridae</taxon>
        <taxon>Pentapetalae</taxon>
        <taxon>asterids</taxon>
        <taxon>lamiids</taxon>
        <taxon>Lamiales</taxon>
        <taxon>Lamiaceae</taxon>
        <taxon>Nepetoideae</taxon>
        <taxon>Mentheae</taxon>
        <taxon>Salviinae</taxon>
        <taxon>Salvia</taxon>
        <taxon>Salvia subgen. Calosphace</taxon>
    </lineage>
</organism>
<feature type="region of interest" description="Disordered" evidence="1">
    <location>
        <begin position="1"/>
        <end position="25"/>
    </location>
</feature>
<reference evidence="2 3" key="1">
    <citation type="submission" date="2024-06" db="EMBL/GenBank/DDBJ databases">
        <title>A chromosome level genome sequence of Diviner's sage (Salvia divinorum).</title>
        <authorList>
            <person name="Ford S.A."/>
            <person name="Ro D.-K."/>
            <person name="Ness R.W."/>
            <person name="Phillips M.A."/>
        </authorList>
    </citation>
    <scope>NUCLEOTIDE SEQUENCE [LARGE SCALE GENOMIC DNA]</scope>
    <source>
        <strain evidence="2">SAF-2024a</strain>
        <tissue evidence="2">Leaf</tissue>
    </source>
</reference>
<dbReference type="Proteomes" id="UP001567538">
    <property type="component" value="Unassembled WGS sequence"/>
</dbReference>
<evidence type="ECO:0000313" key="2">
    <source>
        <dbReference type="EMBL" id="KAL1545524.1"/>
    </source>
</evidence>
<comment type="caution">
    <text evidence="2">The sequence shown here is derived from an EMBL/GenBank/DDBJ whole genome shotgun (WGS) entry which is preliminary data.</text>
</comment>
<evidence type="ECO:0000256" key="1">
    <source>
        <dbReference type="SAM" id="MobiDB-lite"/>
    </source>
</evidence>
<dbReference type="EMBL" id="JBEAFC010000008">
    <property type="protein sequence ID" value="KAL1545524.1"/>
    <property type="molecule type" value="Genomic_DNA"/>
</dbReference>
<accession>A0ABD1GN06</accession>
<dbReference type="AlphaFoldDB" id="A0ABD1GN06"/>
<name>A0ABD1GN06_SALDI</name>
<sequence>MGDARGSASFSNLNSGTQGSVEPAHLKPVKIEKGRRVWFVREEEILLSSLKELVAIGWKSDNGFKVGFAQKLEEALRLGTNYEG</sequence>
<gene>
    <name evidence="2" type="ORF">AAHA92_22239</name>
</gene>
<evidence type="ECO:0000313" key="3">
    <source>
        <dbReference type="Proteomes" id="UP001567538"/>
    </source>
</evidence>
<feature type="compositionally biased region" description="Polar residues" evidence="1">
    <location>
        <begin position="8"/>
        <end position="20"/>
    </location>
</feature>